<dbReference type="GO" id="GO:0032993">
    <property type="term" value="C:protein-DNA complex"/>
    <property type="evidence" value="ECO:0007669"/>
    <property type="project" value="TreeGrafter"/>
</dbReference>
<comment type="caution">
    <text evidence="10">The sequence shown here is derived from an EMBL/GenBank/DDBJ whole genome shotgun (WGS) entry which is preliminary data.</text>
</comment>
<dbReference type="RefSeq" id="WP_109359959.1">
    <property type="nucleotide sequence ID" value="NZ_QFRJ01000009.1"/>
</dbReference>
<dbReference type="EMBL" id="QFRJ01000009">
    <property type="protein sequence ID" value="PWH84996.1"/>
    <property type="molecule type" value="Genomic_DNA"/>
</dbReference>
<dbReference type="InterPro" id="IPR001867">
    <property type="entry name" value="OmpR/PhoB-type_DNA-bd"/>
</dbReference>
<gene>
    <name evidence="10" type="ORF">DIT68_11525</name>
</gene>
<dbReference type="SUPFAM" id="SSF52172">
    <property type="entry name" value="CheY-like"/>
    <property type="match status" value="1"/>
</dbReference>
<evidence type="ECO:0000313" key="11">
    <source>
        <dbReference type="Proteomes" id="UP000245370"/>
    </source>
</evidence>
<dbReference type="InterPro" id="IPR011006">
    <property type="entry name" value="CheY-like_superfamily"/>
</dbReference>
<dbReference type="SMART" id="SM00862">
    <property type="entry name" value="Trans_reg_C"/>
    <property type="match status" value="1"/>
</dbReference>
<evidence type="ECO:0000256" key="6">
    <source>
        <dbReference type="PROSITE-ProRule" id="PRU00169"/>
    </source>
</evidence>
<evidence type="ECO:0000256" key="7">
    <source>
        <dbReference type="PROSITE-ProRule" id="PRU01091"/>
    </source>
</evidence>
<dbReference type="Pfam" id="PF00486">
    <property type="entry name" value="Trans_reg_C"/>
    <property type="match status" value="1"/>
</dbReference>
<feature type="domain" description="Response regulatory" evidence="8">
    <location>
        <begin position="6"/>
        <end position="122"/>
    </location>
</feature>
<reference evidence="10 11" key="1">
    <citation type="submission" date="2018-05" db="EMBL/GenBank/DDBJ databases">
        <title>Brumimicrobium oceani sp. nov., isolated from coastal sediment.</title>
        <authorList>
            <person name="Kou Y."/>
        </authorList>
    </citation>
    <scope>NUCLEOTIDE SEQUENCE [LARGE SCALE GENOMIC DNA]</scope>
    <source>
        <strain evidence="10 11">C305</strain>
    </source>
</reference>
<dbReference type="PROSITE" id="PS51755">
    <property type="entry name" value="OMPR_PHOB"/>
    <property type="match status" value="1"/>
</dbReference>
<dbReference type="GO" id="GO:0006355">
    <property type="term" value="P:regulation of DNA-templated transcription"/>
    <property type="evidence" value="ECO:0007669"/>
    <property type="project" value="InterPro"/>
</dbReference>
<accession>A0A2U2XB24</accession>
<dbReference type="Gene3D" id="1.10.10.10">
    <property type="entry name" value="Winged helix-like DNA-binding domain superfamily/Winged helix DNA-binding domain"/>
    <property type="match status" value="1"/>
</dbReference>
<proteinExistence type="predicted"/>
<organism evidence="10 11">
    <name type="scientific">Brumimicrobium oceani</name>
    <dbReference type="NCBI Taxonomy" id="2100725"/>
    <lineage>
        <taxon>Bacteria</taxon>
        <taxon>Pseudomonadati</taxon>
        <taxon>Bacteroidota</taxon>
        <taxon>Flavobacteriia</taxon>
        <taxon>Flavobacteriales</taxon>
        <taxon>Crocinitomicaceae</taxon>
        <taxon>Brumimicrobium</taxon>
    </lineage>
</organism>
<dbReference type="GO" id="GO:0000156">
    <property type="term" value="F:phosphorelay response regulator activity"/>
    <property type="evidence" value="ECO:0007669"/>
    <property type="project" value="TreeGrafter"/>
</dbReference>
<dbReference type="Gene3D" id="3.40.50.2300">
    <property type="match status" value="1"/>
</dbReference>
<protein>
    <submittedName>
        <fullName evidence="10">DNA-binding response regulator</fullName>
    </submittedName>
</protein>
<name>A0A2U2XB24_9FLAO</name>
<dbReference type="SMART" id="SM00448">
    <property type="entry name" value="REC"/>
    <property type="match status" value="1"/>
</dbReference>
<dbReference type="InterPro" id="IPR016032">
    <property type="entry name" value="Sig_transdc_resp-reg_C-effctor"/>
</dbReference>
<dbReference type="CDD" id="cd00383">
    <property type="entry name" value="trans_reg_C"/>
    <property type="match status" value="1"/>
</dbReference>
<feature type="DNA-binding region" description="OmpR/PhoB-type" evidence="7">
    <location>
        <begin position="132"/>
        <end position="227"/>
    </location>
</feature>
<dbReference type="InterPro" id="IPR001789">
    <property type="entry name" value="Sig_transdc_resp-reg_receiver"/>
</dbReference>
<dbReference type="PANTHER" id="PTHR48111">
    <property type="entry name" value="REGULATOR OF RPOS"/>
    <property type="match status" value="1"/>
</dbReference>
<keyword evidence="11" id="KW-1185">Reference proteome</keyword>
<dbReference type="GO" id="GO:0000976">
    <property type="term" value="F:transcription cis-regulatory region binding"/>
    <property type="evidence" value="ECO:0007669"/>
    <property type="project" value="TreeGrafter"/>
</dbReference>
<dbReference type="CDD" id="cd17574">
    <property type="entry name" value="REC_OmpR"/>
    <property type="match status" value="1"/>
</dbReference>
<keyword evidence="5" id="KW-0804">Transcription</keyword>
<feature type="domain" description="OmpR/PhoB-type" evidence="9">
    <location>
        <begin position="132"/>
        <end position="227"/>
    </location>
</feature>
<sequence length="227" mass="25594">MNNKATILFADDDPDILEMISYNLEREGYRVITAVNGQEAVEECQRIKPDLVLLDVMMPKMDGVQVCEAIRATDLETQPLIAFLTSRAEDYSQIAGFNAGGDDYINKPIRPKVLLSRIEALLRRAGGGVTAEVQAEINPDLILDTDRYLLLFKGDELYLPKKEFELLSFLMKRPGVVSNRDQILAEVWGDDTIVGERTVDVHIRKLREKIGDNYIRTIKGVGYTFNA</sequence>
<evidence type="ECO:0000313" key="10">
    <source>
        <dbReference type="EMBL" id="PWH84996.1"/>
    </source>
</evidence>
<reference evidence="10 11" key="2">
    <citation type="submission" date="2018-05" db="EMBL/GenBank/DDBJ databases">
        <authorList>
            <person name="Lanie J.A."/>
            <person name="Ng W.-L."/>
            <person name="Kazmierczak K.M."/>
            <person name="Andrzejewski T.M."/>
            <person name="Davidsen T.M."/>
            <person name="Wayne K.J."/>
            <person name="Tettelin H."/>
            <person name="Glass J.I."/>
            <person name="Rusch D."/>
            <person name="Podicherti R."/>
            <person name="Tsui H.-C.T."/>
            <person name="Winkler M.E."/>
        </authorList>
    </citation>
    <scope>NUCLEOTIDE SEQUENCE [LARGE SCALE GENOMIC DNA]</scope>
    <source>
        <strain evidence="10 11">C305</strain>
    </source>
</reference>
<evidence type="ECO:0000256" key="1">
    <source>
        <dbReference type="ARBA" id="ARBA00022553"/>
    </source>
</evidence>
<evidence type="ECO:0000256" key="5">
    <source>
        <dbReference type="ARBA" id="ARBA00023163"/>
    </source>
</evidence>
<evidence type="ECO:0000259" key="8">
    <source>
        <dbReference type="PROSITE" id="PS50110"/>
    </source>
</evidence>
<dbReference type="GO" id="GO:0005829">
    <property type="term" value="C:cytosol"/>
    <property type="evidence" value="ECO:0007669"/>
    <property type="project" value="TreeGrafter"/>
</dbReference>
<dbReference type="Pfam" id="PF00072">
    <property type="entry name" value="Response_reg"/>
    <property type="match status" value="1"/>
</dbReference>
<keyword evidence="2" id="KW-0902">Two-component regulatory system</keyword>
<dbReference type="PANTHER" id="PTHR48111:SF40">
    <property type="entry name" value="PHOSPHATE REGULON TRANSCRIPTIONAL REGULATORY PROTEIN PHOB"/>
    <property type="match status" value="1"/>
</dbReference>
<dbReference type="Proteomes" id="UP000245370">
    <property type="component" value="Unassembled WGS sequence"/>
</dbReference>
<dbReference type="PROSITE" id="PS50110">
    <property type="entry name" value="RESPONSE_REGULATORY"/>
    <property type="match status" value="1"/>
</dbReference>
<dbReference type="AlphaFoldDB" id="A0A2U2XB24"/>
<dbReference type="InterPro" id="IPR039420">
    <property type="entry name" value="WalR-like"/>
</dbReference>
<evidence type="ECO:0000256" key="4">
    <source>
        <dbReference type="ARBA" id="ARBA00023125"/>
    </source>
</evidence>
<keyword evidence="1 6" id="KW-0597">Phosphoprotein</keyword>
<feature type="modified residue" description="4-aspartylphosphate" evidence="6">
    <location>
        <position position="55"/>
    </location>
</feature>
<dbReference type="SUPFAM" id="SSF46894">
    <property type="entry name" value="C-terminal effector domain of the bipartite response regulators"/>
    <property type="match status" value="1"/>
</dbReference>
<dbReference type="FunFam" id="3.40.50.2300:FF:000001">
    <property type="entry name" value="DNA-binding response regulator PhoB"/>
    <property type="match status" value="1"/>
</dbReference>
<dbReference type="InterPro" id="IPR036388">
    <property type="entry name" value="WH-like_DNA-bd_sf"/>
</dbReference>
<keyword evidence="4 7" id="KW-0238">DNA-binding</keyword>
<evidence type="ECO:0000256" key="2">
    <source>
        <dbReference type="ARBA" id="ARBA00023012"/>
    </source>
</evidence>
<evidence type="ECO:0000259" key="9">
    <source>
        <dbReference type="PROSITE" id="PS51755"/>
    </source>
</evidence>
<keyword evidence="3" id="KW-0805">Transcription regulation</keyword>
<evidence type="ECO:0000256" key="3">
    <source>
        <dbReference type="ARBA" id="ARBA00023015"/>
    </source>
</evidence>
<dbReference type="OrthoDB" id="9790442at2"/>